<proteinExistence type="predicted"/>
<dbReference type="SUPFAM" id="SSF54695">
    <property type="entry name" value="POZ domain"/>
    <property type="match status" value="1"/>
</dbReference>
<accession>A0A0B7F6H4</accession>
<dbReference type="Pfam" id="PF00651">
    <property type="entry name" value="BTB"/>
    <property type="match status" value="1"/>
</dbReference>
<feature type="domain" description="BTB" evidence="1">
    <location>
        <begin position="1"/>
        <end position="74"/>
    </location>
</feature>
<dbReference type="OrthoDB" id="2593747at2759"/>
<dbReference type="STRING" id="1108050.A0A0B7F6H4"/>
<dbReference type="InterPro" id="IPR000210">
    <property type="entry name" value="BTB/POZ_dom"/>
</dbReference>
<dbReference type="EMBL" id="LN679112">
    <property type="protein sequence ID" value="CEL53666.1"/>
    <property type="molecule type" value="Genomic_DNA"/>
</dbReference>
<evidence type="ECO:0000313" key="2">
    <source>
        <dbReference type="EMBL" id="CEL53666.1"/>
    </source>
</evidence>
<organism evidence="2 3">
    <name type="scientific">Thanatephorus cucumeris (strain AG1-IB / isolate 7/3/14)</name>
    <name type="common">Lettuce bottom rot fungus</name>
    <name type="synonym">Rhizoctonia solani</name>
    <dbReference type="NCBI Taxonomy" id="1108050"/>
    <lineage>
        <taxon>Eukaryota</taxon>
        <taxon>Fungi</taxon>
        <taxon>Dikarya</taxon>
        <taxon>Basidiomycota</taxon>
        <taxon>Agaricomycotina</taxon>
        <taxon>Agaricomycetes</taxon>
        <taxon>Cantharellales</taxon>
        <taxon>Ceratobasidiaceae</taxon>
        <taxon>Rhizoctonia</taxon>
        <taxon>Rhizoctonia solani AG-1</taxon>
    </lineage>
</organism>
<sequence length="86" mass="9617">MVVIKVEKTLFKIHKHMLLQSETFSDMFKLPGGVASNSGEGSTPENPIQLSGIRASDFEALMRVLYAKKVSVLTLGFRLTHREIQL</sequence>
<dbReference type="CDD" id="cd18186">
    <property type="entry name" value="BTB_POZ_ZBTB_KLHL-like"/>
    <property type="match status" value="1"/>
</dbReference>
<protein>
    <recommendedName>
        <fullName evidence="1">BTB domain-containing protein</fullName>
    </recommendedName>
</protein>
<evidence type="ECO:0000259" key="1">
    <source>
        <dbReference type="PROSITE" id="PS50097"/>
    </source>
</evidence>
<reference evidence="2 3" key="1">
    <citation type="submission" date="2014-11" db="EMBL/GenBank/DDBJ databases">
        <authorList>
            <person name="Wibberg Daniel"/>
        </authorList>
    </citation>
    <scope>NUCLEOTIDE SEQUENCE [LARGE SCALE GENOMIC DNA]</scope>
    <source>
        <strain evidence="2">Rhizoctonia solani AG1-IB 7/3/14</strain>
    </source>
</reference>
<keyword evidence="3" id="KW-1185">Reference proteome</keyword>
<dbReference type="Proteomes" id="UP000059188">
    <property type="component" value="Unassembled WGS sequence"/>
</dbReference>
<dbReference type="PROSITE" id="PS50097">
    <property type="entry name" value="BTB"/>
    <property type="match status" value="1"/>
</dbReference>
<dbReference type="AlphaFoldDB" id="A0A0B7F6H4"/>
<dbReference type="InterPro" id="IPR011333">
    <property type="entry name" value="SKP1/BTB/POZ_sf"/>
</dbReference>
<evidence type="ECO:0000313" key="3">
    <source>
        <dbReference type="Proteomes" id="UP000059188"/>
    </source>
</evidence>
<dbReference type="Gene3D" id="3.30.710.10">
    <property type="entry name" value="Potassium Channel Kv1.1, Chain A"/>
    <property type="match status" value="1"/>
</dbReference>
<gene>
    <name evidence="2" type="ORF">RSOLAG1IB_06521</name>
</gene>
<name>A0A0B7F6H4_THACB</name>